<dbReference type="RefSeq" id="WP_088270708.1">
    <property type="nucleotide sequence ID" value="NZ_BMKI01000007.1"/>
</dbReference>
<dbReference type="EMBL" id="BMKI01000007">
    <property type="protein sequence ID" value="GGC97628.1"/>
    <property type="molecule type" value="Genomic_DNA"/>
</dbReference>
<reference evidence="3" key="1">
    <citation type="journal article" date="2019" name="Int. J. Syst. Evol. Microbiol.">
        <title>The Global Catalogue of Microorganisms (GCM) 10K type strain sequencing project: providing services to taxonomists for standard genome sequencing and annotation.</title>
        <authorList>
            <consortium name="The Broad Institute Genomics Platform"/>
            <consortium name="The Broad Institute Genome Sequencing Center for Infectious Disease"/>
            <person name="Wu L."/>
            <person name="Ma J."/>
        </authorList>
    </citation>
    <scope>NUCLEOTIDE SEQUENCE [LARGE SCALE GENOMIC DNA]</scope>
    <source>
        <strain evidence="3">CGMCC 1.15942</strain>
    </source>
</reference>
<dbReference type="Proteomes" id="UP000630615">
    <property type="component" value="Unassembled WGS sequence"/>
</dbReference>
<evidence type="ECO:0000313" key="2">
    <source>
        <dbReference type="EMBL" id="GGC97628.1"/>
    </source>
</evidence>
<proteinExistence type="predicted"/>
<comment type="caution">
    <text evidence="2">The sequence shown here is derived from an EMBL/GenBank/DDBJ whole genome shotgun (WGS) entry which is preliminary data.</text>
</comment>
<sequence length="1215" mass="142058">MSRLNRIQNEIKQLEGGRFQKLCDIYLYRKRSWENIVSLGSMEGTDKTTKGIPDTYFFDNQSNRYILVMYGTRADSTAKLEVDIKEAIEKTKIDKKDIQEIICCHTSSNLTVAKDKGLRDLAGSIELTLIGIDTLSHDLLQFKYQDIAKDFLGITESTEQVWNIEQFISIHDKSKTNAPLNTTYIEETDIIEEMIGDVNGHQILLLSGVSGTGKTKLAIEICKKMPSDSNVICVKSNSMPVYQDIKDALDNNRVNYLFLDDANTVTNFNAIVNLLRLEEYEQKLKIIITVRDYALSGIINQLKHFKTKIQKVSLMSDNQIEILINSINEFSSRTVRKIMKLSHNNPRIAVIAAKMVKEKNYGFIDNGKEILDSYYEQIIEENNLSSNEKVSLFILSFKHKLNLADQEILEELLKFFKLDFDNFLVSLNQLHDKELCDIFQNKAAKISDQSLSDFVIIDFIANNKDFKIRDFFINLFPKYEKEIVKMLVLVNNFKSSNDWIDYLTNEIKFVYNEVVADIDKERFLTQYGVLIPIEALAYTNEKIQSANHSEYQVSQKEFEEKKRSNPIDDPIIEILCSLSNSERFNDAGILLMEYLKKRQDKVYEVFSAIESNFDIEEDRNSYLEKRFCILEIFSKQENINELTALLIVNITEKFLKFSGEKFISSGQEGVLSRYTLVDGDYLIELHTKIFDMLFEVYNLEYVEVNSHIDKLLFNYPVYEVKNGFLETVSSDLKCIENLFFKDLSKLDVRQEAIVFKLSSEVRKLKLKSQPFFEYEPSSKQRIYIVFSSSRFDYKKQGLGYEKFQELRVKNLSEVFDEYSNNLFWLFNVLAEYQSDELLNKYELEESLLLLYLELSMEDKVKLLTTLLNSEFSLSNYHFDYYMEKLSFAEGKNILDCIKKEIDERWYLSNLLTCKEIDNDMVEELILFLKNLKNYEKVNSFNILSFESYIKQYTVILDILMSKYREGEVSKSFFIPNYVSEEKADKIVDIVSYKELKKIYLASFDAGNVDDSGAVFKSLLKENDANFIYLFLNKLSTERLKLNFIECDIQLEYIWKSEVAEEGIRKYIDFLIRENRVIYVGVDPYLEEIFKANIERASEFIKAEVLDTEDENRLVNLYNLSLEIFDDEILLYLFELLKDKDIDAPFIEKLYLTMRTHSWSGSLAPLLDKEIIFLNKLLDIFDGIKYISHTLVISKRIDSLKKQKEKELLADYLEQV</sequence>
<name>A0ABQ1PII9_9ENTE</name>
<keyword evidence="3" id="KW-1185">Reference proteome</keyword>
<accession>A0ABQ1PII9</accession>
<dbReference type="InterPro" id="IPR049050">
    <property type="entry name" value="nSTAND3"/>
</dbReference>
<feature type="domain" description="Novel STAND NTPase 3" evidence="1">
    <location>
        <begin position="187"/>
        <end position="321"/>
    </location>
</feature>
<dbReference type="Pfam" id="PF20720">
    <property type="entry name" value="nSTAND3"/>
    <property type="match status" value="1"/>
</dbReference>
<dbReference type="Gene3D" id="3.40.50.300">
    <property type="entry name" value="P-loop containing nucleotide triphosphate hydrolases"/>
    <property type="match status" value="1"/>
</dbReference>
<organism evidence="2 3">
    <name type="scientific">Enterococcus wangshanyuanii</name>
    <dbReference type="NCBI Taxonomy" id="2005703"/>
    <lineage>
        <taxon>Bacteria</taxon>
        <taxon>Bacillati</taxon>
        <taxon>Bacillota</taxon>
        <taxon>Bacilli</taxon>
        <taxon>Lactobacillales</taxon>
        <taxon>Enterococcaceae</taxon>
        <taxon>Enterococcus</taxon>
    </lineage>
</organism>
<protein>
    <recommendedName>
        <fullName evidence="1">Novel STAND NTPase 3 domain-containing protein</fullName>
    </recommendedName>
</protein>
<dbReference type="InterPro" id="IPR027417">
    <property type="entry name" value="P-loop_NTPase"/>
</dbReference>
<evidence type="ECO:0000259" key="1">
    <source>
        <dbReference type="Pfam" id="PF20720"/>
    </source>
</evidence>
<gene>
    <name evidence="2" type="ORF">GCM10011573_28960</name>
</gene>
<dbReference type="SUPFAM" id="SSF52540">
    <property type="entry name" value="P-loop containing nucleoside triphosphate hydrolases"/>
    <property type="match status" value="1"/>
</dbReference>
<evidence type="ECO:0000313" key="3">
    <source>
        <dbReference type="Proteomes" id="UP000630615"/>
    </source>
</evidence>